<organism evidence="1">
    <name type="scientific">Desulfitobacterium hafniense</name>
    <name type="common">Desulfitobacterium frappieri</name>
    <dbReference type="NCBI Taxonomy" id="49338"/>
    <lineage>
        <taxon>Bacteria</taxon>
        <taxon>Bacillati</taxon>
        <taxon>Bacillota</taxon>
        <taxon>Clostridia</taxon>
        <taxon>Eubacteriales</taxon>
        <taxon>Desulfitobacteriaceae</taxon>
        <taxon>Desulfitobacterium</taxon>
    </lineage>
</organism>
<sequence>MADVFAKLIILGKRDFDEVPDDLKDAVRIVLIKRGYDEDGNKLPS</sequence>
<name>A0A098B5I6_DESHA</name>
<protein>
    <submittedName>
        <fullName evidence="1">Uncharacterized protein</fullName>
    </submittedName>
</protein>
<dbReference type="RefSeq" id="WP_172625410.1">
    <property type="nucleotide sequence ID" value="NZ_LK996017.1"/>
</dbReference>
<proteinExistence type="predicted"/>
<accession>A0A098B5I6</accession>
<dbReference type="PATRIC" id="fig|49338.4.peg.4585"/>
<dbReference type="AlphaFoldDB" id="A0A098B5I6"/>
<dbReference type="EMBL" id="LK996017">
    <property type="protein sequence ID" value="CDX04143.1"/>
    <property type="molecule type" value="Genomic_DNA"/>
</dbReference>
<dbReference type="NCBIfam" id="NF040910">
    <property type="entry name" value="CD1375_fam"/>
    <property type="match status" value="1"/>
</dbReference>
<evidence type="ECO:0000313" key="1">
    <source>
        <dbReference type="EMBL" id="CDX04143.1"/>
    </source>
</evidence>
<dbReference type="InterPro" id="IPR047907">
    <property type="entry name" value="CD1375-like"/>
</dbReference>
<reference evidence="1" key="1">
    <citation type="submission" date="2014-07" db="EMBL/GenBank/DDBJ databases">
        <authorList>
            <person name="Hornung V.Bastian."/>
        </authorList>
    </citation>
    <scope>NUCLEOTIDE SEQUENCE</scope>
    <source>
        <strain evidence="1">PCE-S</strain>
    </source>
</reference>
<gene>
    <name evidence="1" type="ORF">DPCES_4257</name>
</gene>